<keyword evidence="2 5" id="KW-0326">Glycosidase</keyword>
<name>A0ABT4JSP2_9GAMM</name>
<evidence type="ECO:0000256" key="1">
    <source>
        <dbReference type="ARBA" id="ARBA00022801"/>
    </source>
</evidence>
<keyword evidence="1 5" id="KW-0378">Hydrolase</keyword>
<dbReference type="SUPFAM" id="SSF51445">
    <property type="entry name" value="(Trans)glycosidases"/>
    <property type="match status" value="1"/>
</dbReference>
<dbReference type="InterPro" id="IPR017853">
    <property type="entry name" value="GH"/>
</dbReference>
<evidence type="ECO:0000313" key="6">
    <source>
        <dbReference type="Proteomes" id="UP001149719"/>
    </source>
</evidence>
<sequence>MYTSRLNILSIILFSAFISACDQSKEDEFELAKVPVSKITTDATTAMLNREEQPFLIAPMVEGLNYCEKAMHADQTSSDYQYCQERNFSMTAELSDLLSKLEPSGAKGHVQVGYTYGIPVSSLYEKRHGEWVLDTKKIETIFNNIKSVDRPVVIYPFMDHFDSSSELAKELAQDDTNLMLLSNGKPPMDRYFDSSIIPYTLSTDESIPVNKYRFEGFRAIIRYYNALPDEQKQRIKAISLAGETHHMFENFQAGMGKFADIKLTDYSDRSKAGFREWLKTKYRTIGDLNTFLSTHYTEWADIEPPSKDIHTDKLTDFSEHIDSYAHGVLPIFGWLWNDSNKPLNNIHVYVDGEFIGQADDHLNRMDVYQALDTLEEPSVGFRYDLDFSKLTPGIHEIQVVASMGNKMYELTKQTFAYVDRNQSTPEKAAITSNNLDIEPASKLEGLRFYIDHPKSLQDVYYNPLADLWNQYRGHQVENFINYVWLQAINSGAEKSKLFSHQIPTYLNASWNTILFATDKSVSEQSSYLPGVTLYGGSADGVAAMKLFPTLNSGPYSMPEFHPQQYKSKVRTYNALMTHYNTSAVFVTPYYMSIIPEFIRYSSPEHAKFLIEDKNEQYGSHYLFQSIVEAARM</sequence>
<feature type="chain" id="PRO_5045209726" evidence="3">
    <location>
        <begin position="21"/>
        <end position="632"/>
    </location>
</feature>
<dbReference type="Pfam" id="PF02449">
    <property type="entry name" value="Glyco_hydro_42"/>
    <property type="match status" value="1"/>
</dbReference>
<comment type="caution">
    <text evidence="5">The sequence shown here is derived from an EMBL/GenBank/DDBJ whole genome shotgun (WGS) entry which is preliminary data.</text>
</comment>
<dbReference type="Proteomes" id="UP001149719">
    <property type="component" value="Unassembled WGS sequence"/>
</dbReference>
<feature type="signal peptide" evidence="3">
    <location>
        <begin position="1"/>
        <end position="20"/>
    </location>
</feature>
<dbReference type="EC" id="3.2.1.23" evidence="5"/>
<keyword evidence="6" id="KW-1185">Reference proteome</keyword>
<accession>A0ABT4JSP2</accession>
<dbReference type="InterPro" id="IPR013529">
    <property type="entry name" value="Glyco_hydro_42_N"/>
</dbReference>
<dbReference type="Gene3D" id="3.20.20.80">
    <property type="entry name" value="Glycosidases"/>
    <property type="match status" value="1"/>
</dbReference>
<evidence type="ECO:0000313" key="5">
    <source>
        <dbReference type="EMBL" id="MCZ2721333.1"/>
    </source>
</evidence>
<dbReference type="GO" id="GO:0004565">
    <property type="term" value="F:beta-galactosidase activity"/>
    <property type="evidence" value="ECO:0007669"/>
    <property type="project" value="UniProtKB-EC"/>
</dbReference>
<feature type="domain" description="Glycoside hydrolase family 42 N-terminal" evidence="4">
    <location>
        <begin position="264"/>
        <end position="309"/>
    </location>
</feature>
<evidence type="ECO:0000256" key="2">
    <source>
        <dbReference type="ARBA" id="ARBA00023295"/>
    </source>
</evidence>
<evidence type="ECO:0000259" key="4">
    <source>
        <dbReference type="Pfam" id="PF02449"/>
    </source>
</evidence>
<dbReference type="EMBL" id="JAPUBN010000013">
    <property type="protein sequence ID" value="MCZ2721333.1"/>
    <property type="molecule type" value="Genomic_DNA"/>
</dbReference>
<dbReference type="PROSITE" id="PS51257">
    <property type="entry name" value="PROKAR_LIPOPROTEIN"/>
    <property type="match status" value="1"/>
</dbReference>
<proteinExistence type="predicted"/>
<keyword evidence="3" id="KW-0732">Signal</keyword>
<organism evidence="5 6">
    <name type="scientific">Marinomonas phaeophyticola</name>
    <dbReference type="NCBI Taxonomy" id="3004091"/>
    <lineage>
        <taxon>Bacteria</taxon>
        <taxon>Pseudomonadati</taxon>
        <taxon>Pseudomonadota</taxon>
        <taxon>Gammaproteobacteria</taxon>
        <taxon>Oceanospirillales</taxon>
        <taxon>Oceanospirillaceae</taxon>
        <taxon>Marinomonas</taxon>
    </lineage>
</organism>
<gene>
    <name evidence="5" type="ORF">O1D97_06645</name>
</gene>
<dbReference type="RefSeq" id="WP_269124020.1">
    <property type="nucleotide sequence ID" value="NZ_JAPUBN010000013.1"/>
</dbReference>
<protein>
    <submittedName>
        <fullName evidence="5">Beta-galactosidase</fullName>
        <ecNumber evidence="5">3.2.1.23</ecNumber>
    </submittedName>
</protein>
<evidence type="ECO:0000256" key="3">
    <source>
        <dbReference type="SAM" id="SignalP"/>
    </source>
</evidence>
<reference evidence="5" key="1">
    <citation type="submission" date="2022-12" db="EMBL/GenBank/DDBJ databases">
        <title>Marinomonas 15G1-11 sp. nov, isolated from marine algae.</title>
        <authorList>
            <person name="Butt M."/>
            <person name="Choi D.G."/>
            <person name="Kim J.M."/>
            <person name="Lee J.K."/>
            <person name="Baek J.H."/>
            <person name="Jeon C.O."/>
        </authorList>
    </citation>
    <scope>NUCLEOTIDE SEQUENCE</scope>
    <source>
        <strain evidence="5">15G1-11</strain>
    </source>
</reference>